<proteinExistence type="predicted"/>
<dbReference type="InterPro" id="IPR002711">
    <property type="entry name" value="HNH"/>
</dbReference>
<organism evidence="2">
    <name type="scientific">marine sediment metagenome</name>
    <dbReference type="NCBI Taxonomy" id="412755"/>
    <lineage>
        <taxon>unclassified sequences</taxon>
        <taxon>metagenomes</taxon>
        <taxon>ecological metagenomes</taxon>
    </lineage>
</organism>
<evidence type="ECO:0000259" key="1">
    <source>
        <dbReference type="SMART" id="SM00507"/>
    </source>
</evidence>
<comment type="caution">
    <text evidence="2">The sequence shown here is derived from an EMBL/GenBank/DDBJ whole genome shotgun (WGS) entry which is preliminary data.</text>
</comment>
<gene>
    <name evidence="2" type="ORF">LCGC14_0996400</name>
</gene>
<dbReference type="GO" id="GO:0003676">
    <property type="term" value="F:nucleic acid binding"/>
    <property type="evidence" value="ECO:0007669"/>
    <property type="project" value="InterPro"/>
</dbReference>
<sequence>MTLRGYGKKGIRDLGKMDIYKKAINRCCMPDCIYGNELETHHIQPLNKGGKDHFNNYIILCRVCHRKRKLHRGLYIKKTDLFIYKFYIEQSILGLGIMSEDYSDEEFQKLLRKYLYNYDIEVKNLKEEGGEE</sequence>
<dbReference type="CDD" id="cd00085">
    <property type="entry name" value="HNHc"/>
    <property type="match status" value="1"/>
</dbReference>
<dbReference type="GO" id="GO:0004519">
    <property type="term" value="F:endonuclease activity"/>
    <property type="evidence" value="ECO:0007669"/>
    <property type="project" value="InterPro"/>
</dbReference>
<dbReference type="SMART" id="SM00507">
    <property type="entry name" value="HNHc"/>
    <property type="match status" value="1"/>
</dbReference>
<dbReference type="InterPro" id="IPR003615">
    <property type="entry name" value="HNH_nuc"/>
</dbReference>
<accession>A0A0F9N4B0</accession>
<protein>
    <recommendedName>
        <fullName evidence="1">HNH nuclease domain-containing protein</fullName>
    </recommendedName>
</protein>
<feature type="domain" description="HNH nuclease" evidence="1">
    <location>
        <begin position="18"/>
        <end position="66"/>
    </location>
</feature>
<reference evidence="2" key="1">
    <citation type="journal article" date="2015" name="Nature">
        <title>Complex archaea that bridge the gap between prokaryotes and eukaryotes.</title>
        <authorList>
            <person name="Spang A."/>
            <person name="Saw J.H."/>
            <person name="Jorgensen S.L."/>
            <person name="Zaremba-Niedzwiedzka K."/>
            <person name="Martijn J."/>
            <person name="Lind A.E."/>
            <person name="van Eijk R."/>
            <person name="Schleper C."/>
            <person name="Guy L."/>
            <person name="Ettema T.J."/>
        </authorList>
    </citation>
    <scope>NUCLEOTIDE SEQUENCE</scope>
</reference>
<dbReference type="GO" id="GO:0008270">
    <property type="term" value="F:zinc ion binding"/>
    <property type="evidence" value="ECO:0007669"/>
    <property type="project" value="InterPro"/>
</dbReference>
<dbReference type="AlphaFoldDB" id="A0A0F9N4B0"/>
<dbReference type="EMBL" id="LAZR01003821">
    <property type="protein sequence ID" value="KKN14390.1"/>
    <property type="molecule type" value="Genomic_DNA"/>
</dbReference>
<dbReference type="Pfam" id="PF01844">
    <property type="entry name" value="HNH"/>
    <property type="match status" value="1"/>
</dbReference>
<name>A0A0F9N4B0_9ZZZZ</name>
<dbReference type="Gene3D" id="1.10.30.50">
    <property type="match status" value="1"/>
</dbReference>
<evidence type="ECO:0000313" key="2">
    <source>
        <dbReference type="EMBL" id="KKN14390.1"/>
    </source>
</evidence>